<dbReference type="STRING" id="551991.SAMN05192529_101330"/>
<evidence type="ECO:0000256" key="4">
    <source>
        <dbReference type="ARBA" id="ARBA00023136"/>
    </source>
</evidence>
<dbReference type="SUPFAM" id="SSF48452">
    <property type="entry name" value="TPR-like"/>
    <property type="match status" value="1"/>
</dbReference>
<keyword evidence="3 6" id="KW-0732">Signal</keyword>
<dbReference type="InterPro" id="IPR012944">
    <property type="entry name" value="SusD_RagB_dom"/>
</dbReference>
<evidence type="ECO:0000256" key="5">
    <source>
        <dbReference type="ARBA" id="ARBA00023237"/>
    </source>
</evidence>
<keyword evidence="10" id="KW-1185">Reference proteome</keyword>
<dbReference type="OrthoDB" id="1035036at2"/>
<keyword evidence="5" id="KW-0998">Cell outer membrane</keyword>
<gene>
    <name evidence="9" type="ORF">SAMN05192529_101330</name>
</gene>
<dbReference type="PROSITE" id="PS51257">
    <property type="entry name" value="PROKAR_LIPOPROTEIN"/>
    <property type="match status" value="1"/>
</dbReference>
<protein>
    <submittedName>
        <fullName evidence="9">Starch-binding associating with outer membrane</fullName>
    </submittedName>
</protein>
<feature type="chain" id="PRO_5011730973" evidence="6">
    <location>
        <begin position="26"/>
        <end position="498"/>
    </location>
</feature>
<feature type="domain" description="SusD-like N-terminal" evidence="8">
    <location>
        <begin position="40"/>
        <end position="227"/>
    </location>
</feature>
<dbReference type="Proteomes" id="UP000199041">
    <property type="component" value="Unassembled WGS sequence"/>
</dbReference>
<evidence type="ECO:0000256" key="2">
    <source>
        <dbReference type="ARBA" id="ARBA00006275"/>
    </source>
</evidence>
<dbReference type="Pfam" id="PF14322">
    <property type="entry name" value="SusD-like_3"/>
    <property type="match status" value="1"/>
</dbReference>
<evidence type="ECO:0000259" key="7">
    <source>
        <dbReference type="Pfam" id="PF07980"/>
    </source>
</evidence>
<name>A0A1H3VR47_9BACT</name>
<dbReference type="InterPro" id="IPR011990">
    <property type="entry name" value="TPR-like_helical_dom_sf"/>
</dbReference>
<evidence type="ECO:0000313" key="10">
    <source>
        <dbReference type="Proteomes" id="UP000199041"/>
    </source>
</evidence>
<dbReference type="RefSeq" id="WP_091392462.1">
    <property type="nucleotide sequence ID" value="NZ_FNQY01000001.1"/>
</dbReference>
<dbReference type="GO" id="GO:0009279">
    <property type="term" value="C:cell outer membrane"/>
    <property type="evidence" value="ECO:0007669"/>
    <property type="project" value="UniProtKB-SubCell"/>
</dbReference>
<dbReference type="AlphaFoldDB" id="A0A1H3VR47"/>
<sequence>MTKLFRYISFSCAALLLLVSCNKWLTVKPQDGLIRDDYWQTKEQLAAAVTGCYESLLNQDLVEDLFVWGEIRADMVASTLRTPDDAVNIMQDNILPSNSFTDWSPVYKTINNCNTVLEYGPDVINKDATLTDSAQNAYLAEAHAIRGLMYFYLLRTFGEVPLQVKAVSTDADVEQLEKSSKQDVYNQIITDLKFAEKYAVRSFGSNDRDKGRITKYAVFAMEADAYLWDDKYDSCVIACDSIINSGLYTLVAGKTQENWFNDLYYTGNSSEGIFELQFDAQALNPFYSMLITSSNQYIASTDHLSNDIYGLDQTGLAADIRGNNGSYVGTNGTILKYAGASAGEDYTLRTSDESYAHWIVYRYADVLLMKAEALCYLNRGQEALDLINMVRDRGQAIDLTQESEDPSATEDIAKYVLDERAREFAFEGKRWFDLLRYAKRDNYKNLSVLTEAAIINAPKNVIQTIINKYKDINSHYLPINTDELQADKKLVQNPFYGN</sequence>
<comment type="similarity">
    <text evidence="2">Belongs to the SusD family.</text>
</comment>
<evidence type="ECO:0000259" key="8">
    <source>
        <dbReference type="Pfam" id="PF14322"/>
    </source>
</evidence>
<comment type="subcellular location">
    <subcellularLocation>
        <location evidence="1">Cell outer membrane</location>
    </subcellularLocation>
</comment>
<evidence type="ECO:0000256" key="6">
    <source>
        <dbReference type="SAM" id="SignalP"/>
    </source>
</evidence>
<evidence type="ECO:0000256" key="3">
    <source>
        <dbReference type="ARBA" id="ARBA00022729"/>
    </source>
</evidence>
<dbReference type="Gene3D" id="1.25.40.390">
    <property type="match status" value="1"/>
</dbReference>
<evidence type="ECO:0000313" key="9">
    <source>
        <dbReference type="EMBL" id="SDZ76588.1"/>
    </source>
</evidence>
<organism evidence="9 10">
    <name type="scientific">Arachidicoccus rhizosphaerae</name>
    <dbReference type="NCBI Taxonomy" id="551991"/>
    <lineage>
        <taxon>Bacteria</taxon>
        <taxon>Pseudomonadati</taxon>
        <taxon>Bacteroidota</taxon>
        <taxon>Chitinophagia</taxon>
        <taxon>Chitinophagales</taxon>
        <taxon>Chitinophagaceae</taxon>
        <taxon>Arachidicoccus</taxon>
    </lineage>
</organism>
<evidence type="ECO:0000256" key="1">
    <source>
        <dbReference type="ARBA" id="ARBA00004442"/>
    </source>
</evidence>
<keyword evidence="4" id="KW-0472">Membrane</keyword>
<reference evidence="9 10" key="1">
    <citation type="submission" date="2016-10" db="EMBL/GenBank/DDBJ databases">
        <authorList>
            <person name="de Groot N.N."/>
        </authorList>
    </citation>
    <scope>NUCLEOTIDE SEQUENCE [LARGE SCALE GENOMIC DNA]</scope>
    <source>
        <strain evidence="9 10">Vu-144</strain>
    </source>
</reference>
<accession>A0A1H3VR47</accession>
<feature type="domain" description="RagB/SusD" evidence="7">
    <location>
        <begin position="300"/>
        <end position="496"/>
    </location>
</feature>
<dbReference type="InterPro" id="IPR033985">
    <property type="entry name" value="SusD-like_N"/>
</dbReference>
<dbReference type="CDD" id="cd08977">
    <property type="entry name" value="SusD"/>
    <property type="match status" value="1"/>
</dbReference>
<dbReference type="Pfam" id="PF07980">
    <property type="entry name" value="SusD_RagB"/>
    <property type="match status" value="1"/>
</dbReference>
<feature type="signal peptide" evidence="6">
    <location>
        <begin position="1"/>
        <end position="25"/>
    </location>
</feature>
<proteinExistence type="inferred from homology"/>
<dbReference type="EMBL" id="FNQY01000001">
    <property type="protein sequence ID" value="SDZ76588.1"/>
    <property type="molecule type" value="Genomic_DNA"/>
</dbReference>